<dbReference type="Proteomes" id="UP000008332">
    <property type="component" value="Chromosome"/>
</dbReference>
<feature type="domain" description="GGDEF" evidence="3">
    <location>
        <begin position="194"/>
        <end position="323"/>
    </location>
</feature>
<dbReference type="InterPro" id="IPR050469">
    <property type="entry name" value="Diguanylate_Cyclase"/>
</dbReference>
<proteinExistence type="predicted"/>
<name>Q21XV0_ALBFT</name>
<gene>
    <name evidence="4" type="ordered locus">Rfer_1673</name>
</gene>
<dbReference type="STRING" id="338969.Rfer_1673"/>
<dbReference type="EMBL" id="CP000267">
    <property type="protein sequence ID" value="ABD69403.1"/>
    <property type="molecule type" value="Genomic_DNA"/>
</dbReference>
<evidence type="ECO:0000256" key="2">
    <source>
        <dbReference type="ARBA" id="ARBA00034247"/>
    </source>
</evidence>
<dbReference type="PROSITE" id="PS50887">
    <property type="entry name" value="GGDEF"/>
    <property type="match status" value="1"/>
</dbReference>
<dbReference type="GO" id="GO:1902201">
    <property type="term" value="P:negative regulation of bacterial-type flagellum-dependent cell motility"/>
    <property type="evidence" value="ECO:0007669"/>
    <property type="project" value="TreeGrafter"/>
</dbReference>
<dbReference type="Gene3D" id="3.30.70.270">
    <property type="match status" value="1"/>
</dbReference>
<sequence>MSQLVDKLADLTDLRDRGALDLALVSAIHDLLQPQTAAICRVVGEAGNERWLTTAQIKADQRVPVFDSAWSDLLALPRLAEYPLRQQAGVGKLVMQSRLYPGITVFPVSSSPGTIGVLEIATQEPLSEELSRLVSGVLRLYLNFQSLLDYGERDALTELLNRKTFDGAFLKATLAQQVAVDGAPDKRRDTSCSGSFWLAMIDIDHFKHVNDNFGHLIGDEVLLLLARLMRVSFRFHDQLYRFGGEEFVVLMRCNGEAEAAAALERLRTNTENYLFPQVGSITISIGFSEIKTGDTPSGAFERADKAVYYAKEHGRNQVCSHAALVASGVLVEQAANVGDMELF</sequence>
<organism evidence="4 5">
    <name type="scientific">Albidiferax ferrireducens (strain ATCC BAA-621 / DSM 15236 / T118)</name>
    <name type="common">Rhodoferax ferrireducens</name>
    <dbReference type="NCBI Taxonomy" id="338969"/>
    <lineage>
        <taxon>Bacteria</taxon>
        <taxon>Pseudomonadati</taxon>
        <taxon>Pseudomonadota</taxon>
        <taxon>Betaproteobacteria</taxon>
        <taxon>Burkholderiales</taxon>
        <taxon>Comamonadaceae</taxon>
        <taxon>Rhodoferax</taxon>
    </lineage>
</organism>
<dbReference type="EC" id="2.7.7.65" evidence="1"/>
<dbReference type="GO" id="GO:0005886">
    <property type="term" value="C:plasma membrane"/>
    <property type="evidence" value="ECO:0007669"/>
    <property type="project" value="TreeGrafter"/>
</dbReference>
<dbReference type="InterPro" id="IPR000160">
    <property type="entry name" value="GGDEF_dom"/>
</dbReference>
<dbReference type="HOGENOM" id="CLU_000445_11_3_4"/>
<evidence type="ECO:0000259" key="3">
    <source>
        <dbReference type="PROSITE" id="PS50887"/>
    </source>
</evidence>
<dbReference type="InterPro" id="IPR029787">
    <property type="entry name" value="Nucleotide_cyclase"/>
</dbReference>
<evidence type="ECO:0000313" key="5">
    <source>
        <dbReference type="Proteomes" id="UP000008332"/>
    </source>
</evidence>
<protein>
    <recommendedName>
        <fullName evidence="1">diguanylate cyclase</fullName>
        <ecNumber evidence="1">2.7.7.65</ecNumber>
    </recommendedName>
</protein>
<reference evidence="5" key="1">
    <citation type="submission" date="2006-02" db="EMBL/GenBank/DDBJ databases">
        <title>Complete sequence of chromosome of Rhodoferax ferrireducens DSM 15236.</title>
        <authorList>
            <person name="Copeland A."/>
            <person name="Lucas S."/>
            <person name="Lapidus A."/>
            <person name="Barry K."/>
            <person name="Detter J.C."/>
            <person name="Glavina del Rio T."/>
            <person name="Hammon N."/>
            <person name="Israni S."/>
            <person name="Pitluck S."/>
            <person name="Brettin T."/>
            <person name="Bruce D."/>
            <person name="Han C."/>
            <person name="Tapia R."/>
            <person name="Gilna P."/>
            <person name="Kiss H."/>
            <person name="Schmutz J."/>
            <person name="Larimer F."/>
            <person name="Land M."/>
            <person name="Kyrpides N."/>
            <person name="Ivanova N."/>
            <person name="Richardson P."/>
        </authorList>
    </citation>
    <scope>NUCLEOTIDE SEQUENCE [LARGE SCALE GENOMIC DNA]</scope>
    <source>
        <strain evidence="5">ATCC BAA-621 / DSM 15236 / T118</strain>
    </source>
</reference>
<dbReference type="OrthoDB" id="9813903at2"/>
<dbReference type="SMART" id="SM00267">
    <property type="entry name" value="GGDEF"/>
    <property type="match status" value="1"/>
</dbReference>
<keyword evidence="5" id="KW-1185">Reference proteome</keyword>
<dbReference type="AlphaFoldDB" id="Q21XV0"/>
<comment type="catalytic activity">
    <reaction evidence="2">
        <text>2 GTP = 3',3'-c-di-GMP + 2 diphosphate</text>
        <dbReference type="Rhea" id="RHEA:24898"/>
        <dbReference type="ChEBI" id="CHEBI:33019"/>
        <dbReference type="ChEBI" id="CHEBI:37565"/>
        <dbReference type="ChEBI" id="CHEBI:58805"/>
        <dbReference type="EC" id="2.7.7.65"/>
    </reaction>
</comment>
<dbReference type="PANTHER" id="PTHR45138">
    <property type="entry name" value="REGULATORY COMPONENTS OF SENSORY TRANSDUCTION SYSTEM"/>
    <property type="match status" value="1"/>
</dbReference>
<evidence type="ECO:0000313" key="4">
    <source>
        <dbReference type="EMBL" id="ABD69403.1"/>
    </source>
</evidence>
<dbReference type="GO" id="GO:0052621">
    <property type="term" value="F:diguanylate cyclase activity"/>
    <property type="evidence" value="ECO:0007669"/>
    <property type="project" value="UniProtKB-EC"/>
</dbReference>
<dbReference type="GO" id="GO:0043709">
    <property type="term" value="P:cell adhesion involved in single-species biofilm formation"/>
    <property type="evidence" value="ECO:0007669"/>
    <property type="project" value="TreeGrafter"/>
</dbReference>
<dbReference type="NCBIfam" id="TIGR00254">
    <property type="entry name" value="GGDEF"/>
    <property type="match status" value="1"/>
</dbReference>
<evidence type="ECO:0000256" key="1">
    <source>
        <dbReference type="ARBA" id="ARBA00012528"/>
    </source>
</evidence>
<dbReference type="Pfam" id="PF00990">
    <property type="entry name" value="GGDEF"/>
    <property type="match status" value="1"/>
</dbReference>
<dbReference type="SUPFAM" id="SSF55073">
    <property type="entry name" value="Nucleotide cyclase"/>
    <property type="match status" value="1"/>
</dbReference>
<dbReference type="CDD" id="cd01949">
    <property type="entry name" value="GGDEF"/>
    <property type="match status" value="1"/>
</dbReference>
<dbReference type="KEGG" id="rfr:Rfer_1673"/>
<dbReference type="PANTHER" id="PTHR45138:SF9">
    <property type="entry name" value="DIGUANYLATE CYCLASE DGCM-RELATED"/>
    <property type="match status" value="1"/>
</dbReference>
<dbReference type="FunFam" id="3.30.70.270:FF:000001">
    <property type="entry name" value="Diguanylate cyclase domain protein"/>
    <property type="match status" value="1"/>
</dbReference>
<dbReference type="RefSeq" id="WP_011463971.1">
    <property type="nucleotide sequence ID" value="NC_007908.1"/>
</dbReference>
<dbReference type="InterPro" id="IPR043128">
    <property type="entry name" value="Rev_trsase/Diguanyl_cyclase"/>
</dbReference>
<dbReference type="eggNOG" id="COG3706">
    <property type="taxonomic scope" value="Bacteria"/>
</dbReference>
<accession>Q21XV0</accession>